<comment type="caution">
    <text evidence="2">The sequence shown here is derived from an EMBL/GenBank/DDBJ whole genome shotgun (WGS) entry which is preliminary data.</text>
</comment>
<name>A0ABP9HQ48_9FLAO</name>
<organism evidence="2 3">
    <name type="scientific">Algibacter aquimarinus</name>
    <dbReference type="NCBI Taxonomy" id="1136748"/>
    <lineage>
        <taxon>Bacteria</taxon>
        <taxon>Pseudomonadati</taxon>
        <taxon>Bacteroidota</taxon>
        <taxon>Flavobacteriia</taxon>
        <taxon>Flavobacteriales</taxon>
        <taxon>Flavobacteriaceae</taxon>
        <taxon>Algibacter</taxon>
    </lineage>
</organism>
<dbReference type="Pfam" id="PF00535">
    <property type="entry name" value="Glycos_transf_2"/>
    <property type="match status" value="1"/>
</dbReference>
<dbReference type="Gene3D" id="3.90.550.10">
    <property type="entry name" value="Spore Coat Polysaccharide Biosynthesis Protein SpsA, Chain A"/>
    <property type="match status" value="1"/>
</dbReference>
<keyword evidence="3" id="KW-1185">Reference proteome</keyword>
<dbReference type="RefSeq" id="WP_345170089.1">
    <property type="nucleotide sequence ID" value="NZ_BAABJK010000009.1"/>
</dbReference>
<dbReference type="InterPro" id="IPR001173">
    <property type="entry name" value="Glyco_trans_2-like"/>
</dbReference>
<dbReference type="PANTHER" id="PTHR43179:SF7">
    <property type="entry name" value="RHAMNOSYLTRANSFERASE WBBL"/>
    <property type="match status" value="1"/>
</dbReference>
<reference evidence="3" key="1">
    <citation type="journal article" date="2019" name="Int. J. Syst. Evol. Microbiol.">
        <title>The Global Catalogue of Microorganisms (GCM) 10K type strain sequencing project: providing services to taxonomists for standard genome sequencing and annotation.</title>
        <authorList>
            <consortium name="The Broad Institute Genomics Platform"/>
            <consortium name="The Broad Institute Genome Sequencing Center for Infectious Disease"/>
            <person name="Wu L."/>
            <person name="Ma J."/>
        </authorList>
    </citation>
    <scope>NUCLEOTIDE SEQUENCE [LARGE SCALE GENOMIC DNA]</scope>
    <source>
        <strain evidence="3">JCM 18287</strain>
    </source>
</reference>
<dbReference type="SUPFAM" id="SSF53448">
    <property type="entry name" value="Nucleotide-diphospho-sugar transferases"/>
    <property type="match status" value="1"/>
</dbReference>
<accession>A0ABP9HQ48</accession>
<dbReference type="EMBL" id="BAABJK010000009">
    <property type="protein sequence ID" value="GAA4976058.1"/>
    <property type="molecule type" value="Genomic_DNA"/>
</dbReference>
<evidence type="ECO:0000259" key="1">
    <source>
        <dbReference type="Pfam" id="PF00535"/>
    </source>
</evidence>
<evidence type="ECO:0000313" key="2">
    <source>
        <dbReference type="EMBL" id="GAA4976058.1"/>
    </source>
</evidence>
<dbReference type="PROSITE" id="PS51257">
    <property type="entry name" value="PROKAR_LIPOPROTEIN"/>
    <property type="match status" value="1"/>
</dbReference>
<evidence type="ECO:0000313" key="3">
    <source>
        <dbReference type="Proteomes" id="UP001501692"/>
    </source>
</evidence>
<dbReference type="InterPro" id="IPR029044">
    <property type="entry name" value="Nucleotide-diphossugar_trans"/>
</dbReference>
<dbReference type="PANTHER" id="PTHR43179">
    <property type="entry name" value="RHAMNOSYLTRANSFERASE WBBL"/>
    <property type="match status" value="1"/>
</dbReference>
<protein>
    <recommendedName>
        <fullName evidence="1">Glycosyltransferase 2-like domain-containing protein</fullName>
    </recommendedName>
</protein>
<proteinExistence type="predicted"/>
<gene>
    <name evidence="2" type="ORF">GCM10023315_28580</name>
</gene>
<sequence>MVKKTAVIIVTYNGMQWIEKCISSVLNSSVACDIIVVDNNSTDSTISFIKENFKKVVLLKQVKNLGFGAANNIGMSYAIKSKVDYVFLLNQDAYVFNDTIQKSVEIHCSNSEFGVISPIHLNGDGSKLDKNFSSYIKVNDTLFYDALKGSFSKTIYEVPFVNAAAWLIPRKTLETVGGFDPIFHHYAEDDNYCQRVIFHEFKIGIVPNTCVKHDREFRKIETKLTRADEIILKERKLKYKWGNINDEVREEIENQKKYLSKLIIKLFIKLKFKKAKYYKNQLALIERIMPEIFKSRDINSKKGKHYL</sequence>
<feature type="domain" description="Glycosyltransferase 2-like" evidence="1">
    <location>
        <begin position="7"/>
        <end position="167"/>
    </location>
</feature>
<dbReference type="Proteomes" id="UP001501692">
    <property type="component" value="Unassembled WGS sequence"/>
</dbReference>